<dbReference type="GeneID" id="66100036"/>
<evidence type="ECO:0000256" key="3">
    <source>
        <dbReference type="ARBA" id="ARBA00022448"/>
    </source>
</evidence>
<name>A0A9P7VJM9_9AGAR</name>
<comment type="similarity">
    <text evidence="2 11">Belongs to the mitochondrial carrier (TC 2.A.29) family.</text>
</comment>
<dbReference type="InterPro" id="IPR044677">
    <property type="entry name" value="SLC25A3/Pic2/Mir1-like"/>
</dbReference>
<evidence type="ECO:0000256" key="6">
    <source>
        <dbReference type="ARBA" id="ARBA00022792"/>
    </source>
</evidence>
<dbReference type="PANTHER" id="PTHR45671">
    <property type="entry name" value="SOLUTE CARRIER FAMILY 25 (MITOCHONDRIAL CARRIER PHOSPHATE CARRIER), MEMBER 3, LIKE-RELATED-RELATED"/>
    <property type="match status" value="1"/>
</dbReference>
<keyword evidence="7" id="KW-1133">Transmembrane helix</keyword>
<dbReference type="PROSITE" id="PS50920">
    <property type="entry name" value="SOLCAR"/>
    <property type="match status" value="1"/>
</dbReference>
<dbReference type="SUPFAM" id="SSF103506">
    <property type="entry name" value="Mitochondrial carrier"/>
    <property type="match status" value="1"/>
</dbReference>
<dbReference type="EMBL" id="MU250556">
    <property type="protein sequence ID" value="KAG7441842.1"/>
    <property type="molecule type" value="Genomic_DNA"/>
</dbReference>
<dbReference type="PANTHER" id="PTHR45671:SF15">
    <property type="entry name" value="MIR1-PHOSPHATE TRANSPORTER OF THE MITOCHONDRIAL CARRIER (MCF) FAMILY"/>
    <property type="match status" value="1"/>
</dbReference>
<evidence type="ECO:0000256" key="11">
    <source>
        <dbReference type="RuleBase" id="RU000488"/>
    </source>
</evidence>
<keyword evidence="6" id="KW-0999">Mitochondrion inner membrane</keyword>
<gene>
    <name evidence="12" type="ORF">BT62DRAFT_1011149</name>
</gene>
<evidence type="ECO:0000313" key="12">
    <source>
        <dbReference type="EMBL" id="KAG7441842.1"/>
    </source>
</evidence>
<evidence type="ECO:0000256" key="8">
    <source>
        <dbReference type="ARBA" id="ARBA00023128"/>
    </source>
</evidence>
<evidence type="ECO:0000256" key="5">
    <source>
        <dbReference type="ARBA" id="ARBA00022737"/>
    </source>
</evidence>
<dbReference type="RefSeq" id="XP_043035342.1">
    <property type="nucleotide sequence ID" value="XM_043177749.1"/>
</dbReference>
<keyword evidence="5" id="KW-0677">Repeat</keyword>
<accession>A0A9P7VJM9</accession>
<dbReference type="Proteomes" id="UP000812287">
    <property type="component" value="Unassembled WGS sequence"/>
</dbReference>
<comment type="subcellular location">
    <subcellularLocation>
        <location evidence="1">Mitochondrion inner membrane</location>
        <topology evidence="1">Multi-pass membrane protein</topology>
    </subcellularLocation>
</comment>
<dbReference type="OrthoDB" id="427452at2759"/>
<keyword evidence="4 10" id="KW-0812">Transmembrane</keyword>
<proteinExistence type="inferred from homology"/>
<dbReference type="GO" id="GO:0005743">
    <property type="term" value="C:mitochondrial inner membrane"/>
    <property type="evidence" value="ECO:0007669"/>
    <property type="project" value="UniProtKB-SubCell"/>
</dbReference>
<evidence type="ECO:0000256" key="10">
    <source>
        <dbReference type="PROSITE-ProRule" id="PRU00282"/>
    </source>
</evidence>
<dbReference type="InterPro" id="IPR018108">
    <property type="entry name" value="MCP_transmembrane"/>
</dbReference>
<evidence type="ECO:0000313" key="13">
    <source>
        <dbReference type="Proteomes" id="UP000812287"/>
    </source>
</evidence>
<feature type="repeat" description="Solcar" evidence="10">
    <location>
        <begin position="160"/>
        <end position="227"/>
    </location>
</feature>
<dbReference type="AlphaFoldDB" id="A0A9P7VJM9"/>
<dbReference type="Pfam" id="PF00153">
    <property type="entry name" value="Mito_carr"/>
    <property type="match status" value="1"/>
</dbReference>
<evidence type="ECO:0000256" key="2">
    <source>
        <dbReference type="ARBA" id="ARBA00006375"/>
    </source>
</evidence>
<evidence type="ECO:0000256" key="9">
    <source>
        <dbReference type="ARBA" id="ARBA00023136"/>
    </source>
</evidence>
<reference evidence="12" key="1">
    <citation type="submission" date="2020-11" db="EMBL/GenBank/DDBJ databases">
        <title>Adaptations for nitrogen fixation in a non-lichenized fungal sporocarp promotes dispersal by wood-feeding termites.</title>
        <authorList>
            <consortium name="DOE Joint Genome Institute"/>
            <person name="Koch R.A."/>
            <person name="Yoon G."/>
            <person name="Arayal U."/>
            <person name="Lail K."/>
            <person name="Amirebrahimi M."/>
            <person name="Labutti K."/>
            <person name="Lipzen A."/>
            <person name="Riley R."/>
            <person name="Barry K."/>
            <person name="Henrissat B."/>
            <person name="Grigoriev I.V."/>
            <person name="Herr J.R."/>
            <person name="Aime M.C."/>
        </authorList>
    </citation>
    <scope>NUCLEOTIDE SEQUENCE</scope>
    <source>
        <strain evidence="12">MCA 3950</strain>
    </source>
</reference>
<protein>
    <submittedName>
        <fullName evidence="12">Uncharacterized protein</fullName>
    </submittedName>
</protein>
<evidence type="ECO:0000256" key="7">
    <source>
        <dbReference type="ARBA" id="ARBA00022989"/>
    </source>
</evidence>
<dbReference type="InterPro" id="IPR023395">
    <property type="entry name" value="MCP_dom_sf"/>
</dbReference>
<keyword evidence="3 11" id="KW-0813">Transport</keyword>
<keyword evidence="9 10" id="KW-0472">Membrane</keyword>
<keyword evidence="8" id="KW-0496">Mitochondrion</keyword>
<sequence>MVSVTDKRESTAMQHVVSEEPDRANAPNCVAIRTSGIKGGKLNHNIADGPLTIVTRLPLSSPPFPPSLLRDGCFTGGQSGHCVQINDGKLGGARAATIPPAGNKSTPENKKQGDPFGDEMREDIIYVMFRFTIKHISLCQHAVAMPQSTKILVREMAIKYRTAIYLGAASIAEFFADILLTPLKATRIRMVSERGYATSLVSGFTRLSREAGVSQLSAGFLPILLQW</sequence>
<dbReference type="Gene3D" id="1.50.40.10">
    <property type="entry name" value="Mitochondrial carrier domain"/>
    <property type="match status" value="1"/>
</dbReference>
<evidence type="ECO:0000256" key="1">
    <source>
        <dbReference type="ARBA" id="ARBA00004448"/>
    </source>
</evidence>
<keyword evidence="13" id="KW-1185">Reference proteome</keyword>
<organism evidence="12 13">
    <name type="scientific">Guyanagaster necrorhizus</name>
    <dbReference type="NCBI Taxonomy" id="856835"/>
    <lineage>
        <taxon>Eukaryota</taxon>
        <taxon>Fungi</taxon>
        <taxon>Dikarya</taxon>
        <taxon>Basidiomycota</taxon>
        <taxon>Agaricomycotina</taxon>
        <taxon>Agaricomycetes</taxon>
        <taxon>Agaricomycetidae</taxon>
        <taxon>Agaricales</taxon>
        <taxon>Marasmiineae</taxon>
        <taxon>Physalacriaceae</taxon>
        <taxon>Guyanagaster</taxon>
    </lineage>
</organism>
<comment type="caution">
    <text evidence="12">The sequence shown here is derived from an EMBL/GenBank/DDBJ whole genome shotgun (WGS) entry which is preliminary data.</text>
</comment>
<evidence type="ECO:0000256" key="4">
    <source>
        <dbReference type="ARBA" id="ARBA00022692"/>
    </source>
</evidence>
<dbReference type="GO" id="GO:0005315">
    <property type="term" value="F:phosphate transmembrane transporter activity"/>
    <property type="evidence" value="ECO:0007669"/>
    <property type="project" value="InterPro"/>
</dbReference>
<dbReference type="GO" id="GO:1990547">
    <property type="term" value="P:mitochondrial phosphate ion transmembrane transport"/>
    <property type="evidence" value="ECO:0007669"/>
    <property type="project" value="InterPro"/>
</dbReference>